<comment type="caution">
    <text evidence="3">The sequence shown here is derived from an EMBL/GenBank/DDBJ whole genome shotgun (WGS) entry which is preliminary data.</text>
</comment>
<proteinExistence type="predicted"/>
<gene>
    <name evidence="3" type="ORF">OTU49_010513</name>
</gene>
<accession>A0AAW0WI71</accession>
<feature type="chain" id="PRO_5043429952" description="Secreted mucin" evidence="2">
    <location>
        <begin position="26"/>
        <end position="370"/>
    </location>
</feature>
<evidence type="ECO:0000313" key="4">
    <source>
        <dbReference type="Proteomes" id="UP001445076"/>
    </source>
</evidence>
<evidence type="ECO:0008006" key="5">
    <source>
        <dbReference type="Google" id="ProtNLM"/>
    </source>
</evidence>
<organism evidence="3 4">
    <name type="scientific">Cherax quadricarinatus</name>
    <name type="common">Australian red claw crayfish</name>
    <dbReference type="NCBI Taxonomy" id="27406"/>
    <lineage>
        <taxon>Eukaryota</taxon>
        <taxon>Metazoa</taxon>
        <taxon>Ecdysozoa</taxon>
        <taxon>Arthropoda</taxon>
        <taxon>Crustacea</taxon>
        <taxon>Multicrustacea</taxon>
        <taxon>Malacostraca</taxon>
        <taxon>Eumalacostraca</taxon>
        <taxon>Eucarida</taxon>
        <taxon>Decapoda</taxon>
        <taxon>Pleocyemata</taxon>
        <taxon>Astacidea</taxon>
        <taxon>Parastacoidea</taxon>
        <taxon>Parastacidae</taxon>
        <taxon>Cherax</taxon>
    </lineage>
</organism>
<feature type="compositionally biased region" description="Low complexity" evidence="1">
    <location>
        <begin position="342"/>
        <end position="370"/>
    </location>
</feature>
<dbReference type="Proteomes" id="UP001445076">
    <property type="component" value="Unassembled WGS sequence"/>
</dbReference>
<name>A0AAW0WI71_CHEQU</name>
<keyword evidence="2" id="KW-0732">Signal</keyword>
<feature type="signal peptide" evidence="2">
    <location>
        <begin position="1"/>
        <end position="25"/>
    </location>
</feature>
<feature type="region of interest" description="Disordered" evidence="1">
    <location>
        <begin position="83"/>
        <end position="109"/>
    </location>
</feature>
<feature type="compositionally biased region" description="Polar residues" evidence="1">
    <location>
        <begin position="149"/>
        <end position="166"/>
    </location>
</feature>
<sequence length="370" mass="38890">LLMVDGTAYTMMVFITLLLAGLVTAAPAEEGSSSHLSRPSLAQDPTSGTIGDQRLEAAPISGVRNPDGHLIIRQPSSVLSLQGSEAFGSSSDHRPLASAADERGNQNDHFRQQGDTVFQARVQRSADTSLGSTSDHRPLASPGDEAGNQDGQLNISEHSPVNTRLQGSGGTAFGSTSDQRPLLSVAGGHGNQDSQLNIRDHFANNPHRHENRDAILGSASDHRPVIVPVVSHSDSERQLSGSNYPVVQVSGLNIRTDIENATTLDPTDTTTIEAATTTTEAATATDATAVKPTTSTATQGALSFLSSLFSGGLSHSRVNRDTWRTVYTVSQHDDHLSNNSQVTTNAADASTTDTPTTVTVSSTEIPTPLQ</sequence>
<feature type="compositionally biased region" description="Basic and acidic residues" evidence="1">
    <location>
        <begin position="91"/>
        <end position="109"/>
    </location>
</feature>
<feature type="region of interest" description="Disordered" evidence="1">
    <location>
        <begin position="335"/>
        <end position="370"/>
    </location>
</feature>
<reference evidence="3 4" key="1">
    <citation type="journal article" date="2024" name="BMC Genomics">
        <title>Genome assembly of redclaw crayfish (Cherax quadricarinatus) provides insights into its immune adaptation and hypoxia tolerance.</title>
        <authorList>
            <person name="Liu Z."/>
            <person name="Zheng J."/>
            <person name="Li H."/>
            <person name="Fang K."/>
            <person name="Wang S."/>
            <person name="He J."/>
            <person name="Zhou D."/>
            <person name="Weng S."/>
            <person name="Chi M."/>
            <person name="Gu Z."/>
            <person name="He J."/>
            <person name="Li F."/>
            <person name="Wang M."/>
        </authorList>
    </citation>
    <scope>NUCLEOTIDE SEQUENCE [LARGE SCALE GENOMIC DNA]</scope>
    <source>
        <strain evidence="3">ZL_2023a</strain>
    </source>
</reference>
<dbReference type="AlphaFoldDB" id="A0AAW0WI71"/>
<protein>
    <recommendedName>
        <fullName evidence="5">Secreted mucin</fullName>
    </recommendedName>
</protein>
<evidence type="ECO:0000313" key="3">
    <source>
        <dbReference type="EMBL" id="KAK8725849.1"/>
    </source>
</evidence>
<dbReference type="EMBL" id="JARKIK010000081">
    <property type="protein sequence ID" value="KAK8725849.1"/>
    <property type="molecule type" value="Genomic_DNA"/>
</dbReference>
<feature type="region of interest" description="Disordered" evidence="1">
    <location>
        <begin position="30"/>
        <end position="52"/>
    </location>
</feature>
<feature type="region of interest" description="Disordered" evidence="1">
    <location>
        <begin position="126"/>
        <end position="197"/>
    </location>
</feature>
<keyword evidence="4" id="KW-1185">Reference proteome</keyword>
<evidence type="ECO:0000256" key="2">
    <source>
        <dbReference type="SAM" id="SignalP"/>
    </source>
</evidence>
<evidence type="ECO:0000256" key="1">
    <source>
        <dbReference type="SAM" id="MobiDB-lite"/>
    </source>
</evidence>
<feature type="non-terminal residue" evidence="3">
    <location>
        <position position="1"/>
    </location>
</feature>